<dbReference type="Proteomes" id="UP000501690">
    <property type="component" value="Linkage Group LG11"/>
</dbReference>
<reference evidence="3 4" key="1">
    <citation type="submission" date="2019-04" db="EMBL/GenBank/DDBJ databases">
        <title>An improved genome assembly and genetic linkage map for asparagus bean, Vigna unguiculata ssp. sesquipedialis.</title>
        <authorList>
            <person name="Xia Q."/>
            <person name="Zhang R."/>
            <person name="Dong Y."/>
        </authorList>
    </citation>
    <scope>NUCLEOTIDE SEQUENCE [LARGE SCALE GENOMIC DNA]</scope>
    <source>
        <tissue evidence="3">Leaf</tissue>
    </source>
</reference>
<evidence type="ECO:0000256" key="1">
    <source>
        <dbReference type="SAM" id="Coils"/>
    </source>
</evidence>
<evidence type="ECO:0000313" key="4">
    <source>
        <dbReference type="Proteomes" id="UP000501690"/>
    </source>
</evidence>
<keyword evidence="1" id="KW-0175">Coiled coil</keyword>
<organism evidence="3 4">
    <name type="scientific">Vigna unguiculata</name>
    <name type="common">Cowpea</name>
    <dbReference type="NCBI Taxonomy" id="3917"/>
    <lineage>
        <taxon>Eukaryota</taxon>
        <taxon>Viridiplantae</taxon>
        <taxon>Streptophyta</taxon>
        <taxon>Embryophyta</taxon>
        <taxon>Tracheophyta</taxon>
        <taxon>Spermatophyta</taxon>
        <taxon>Magnoliopsida</taxon>
        <taxon>eudicotyledons</taxon>
        <taxon>Gunneridae</taxon>
        <taxon>Pentapetalae</taxon>
        <taxon>rosids</taxon>
        <taxon>fabids</taxon>
        <taxon>Fabales</taxon>
        <taxon>Fabaceae</taxon>
        <taxon>Papilionoideae</taxon>
        <taxon>50 kb inversion clade</taxon>
        <taxon>NPAAA clade</taxon>
        <taxon>indigoferoid/millettioid clade</taxon>
        <taxon>Phaseoleae</taxon>
        <taxon>Vigna</taxon>
    </lineage>
</organism>
<accession>A0A4D6NPI8</accession>
<evidence type="ECO:0000313" key="3">
    <source>
        <dbReference type="EMBL" id="QCE14912.1"/>
    </source>
</evidence>
<feature type="compositionally biased region" description="Basic and acidic residues" evidence="2">
    <location>
        <begin position="16"/>
        <end position="34"/>
    </location>
</feature>
<dbReference type="EMBL" id="CP039355">
    <property type="protein sequence ID" value="QCE14912.1"/>
    <property type="molecule type" value="Genomic_DNA"/>
</dbReference>
<proteinExistence type="predicted"/>
<sequence length="537" mass="61438">MSSSSDRALLSGSGSERSRDNGSSRDDTSDRKEMGNIGRIPIERVVEVREDPPKELAESSWPAKTGYEWMAADVRTQQSLFRWSHLLKSWLNCTPIFEKGAQRDIVVPERLSFDEFTIGVLRLLNVAPTQLHPNSWAYLQAFRLLCMALYLEPSPRVVVKPAGRSHFYTADGNTKFPFFWTDNPWRYKVISREDLSVAEKEVVDTLMQFSDKMPTKGLVRVYNSVHPIIDIEVSFWHMAQMGKKNLTLFQTLRKEKAVKVRVAGNTKVPNLQDSLVDVHVHGGTKRKAELPARPGKGKEVKKVRAILMGAGSSSGVKRPEAGLIELPETTIQKDIEINMSELLIDSIDNMESNALVKAMVEFSSKTLILSQHIKSLYYRELKEGTRTKVEELQEKVDKHAKEKEAWKKEREEWEAEKKRLATCRVHCLDSEEKLKGRIADLEADYDDIKEKHDGLEGELDDLKSCIIQEHINGFHKGVRQATFFYGNVDVNDTRFDVNKDVVDGVNYNRRRKEQKKSERRNEETEKKLCKVAQTKAC</sequence>
<gene>
    <name evidence="3" type="ORF">DEO72_LG11g1918</name>
</gene>
<keyword evidence="4" id="KW-1185">Reference proteome</keyword>
<dbReference type="AlphaFoldDB" id="A0A4D6NPI8"/>
<protein>
    <submittedName>
        <fullName evidence="3">Uncharacterized protein</fullName>
    </submittedName>
</protein>
<feature type="region of interest" description="Disordered" evidence="2">
    <location>
        <begin position="1"/>
        <end position="39"/>
    </location>
</feature>
<feature type="compositionally biased region" description="Low complexity" evidence="2">
    <location>
        <begin position="1"/>
        <end position="15"/>
    </location>
</feature>
<evidence type="ECO:0000256" key="2">
    <source>
        <dbReference type="SAM" id="MobiDB-lite"/>
    </source>
</evidence>
<feature type="coiled-coil region" evidence="1">
    <location>
        <begin position="382"/>
        <end position="465"/>
    </location>
</feature>
<name>A0A4D6NPI8_VIGUN</name>